<dbReference type="Pfam" id="PF00578">
    <property type="entry name" value="AhpC-TSA"/>
    <property type="match status" value="1"/>
</dbReference>
<sequence length="164" mass="18640">MKTKFKGIEYSLVNELISKNEKISLSLTDIHFEDVQLNKFEKLTVISAFPSINTSVCDLQTKGIAKLANEFPNVRFISISMDLPSAISQWKSANDLENMEIYSDYRTRDFGLKSGFLIDKIFLLNRGFLIIDKDSKVLEVSANNDVHEQIDFAKLKSLIIKNLG</sequence>
<evidence type="ECO:0000259" key="4">
    <source>
        <dbReference type="PROSITE" id="PS51352"/>
    </source>
</evidence>
<reference evidence="5" key="1">
    <citation type="submission" date="2023-04" db="EMBL/GenBank/DDBJ databases">
        <title>Completed genome of Mycoplasma lagogenitalium type strain 12MS.</title>
        <authorList>
            <person name="Spergser J."/>
        </authorList>
    </citation>
    <scope>NUCLEOTIDE SEQUENCE</scope>
    <source>
        <strain evidence="5">12MS</strain>
    </source>
</reference>
<evidence type="ECO:0000313" key="6">
    <source>
        <dbReference type="Proteomes" id="UP001179842"/>
    </source>
</evidence>
<dbReference type="EMBL" id="CP122979">
    <property type="protein sequence ID" value="WGI36371.1"/>
    <property type="molecule type" value="Genomic_DNA"/>
</dbReference>
<evidence type="ECO:0000313" key="5">
    <source>
        <dbReference type="EMBL" id="WGI36371.1"/>
    </source>
</evidence>
<dbReference type="Gene3D" id="3.40.30.10">
    <property type="entry name" value="Glutaredoxin"/>
    <property type="match status" value="1"/>
</dbReference>
<keyword evidence="2" id="KW-0049">Antioxidant</keyword>
<dbReference type="InterPro" id="IPR050455">
    <property type="entry name" value="Tpx_Peroxidase_subfamily"/>
</dbReference>
<dbReference type="RefSeq" id="WP_280101672.1">
    <property type="nucleotide sequence ID" value="NZ_CP122979.1"/>
</dbReference>
<name>A0ABY8LVW4_9BACT</name>
<evidence type="ECO:0000256" key="2">
    <source>
        <dbReference type="ARBA" id="ARBA00022862"/>
    </source>
</evidence>
<keyword evidence="1" id="KW-0560">Oxidoreductase</keyword>
<dbReference type="InterPro" id="IPR013766">
    <property type="entry name" value="Thioredoxin_domain"/>
</dbReference>
<proteinExistence type="predicted"/>
<organism evidence="5 6">
    <name type="scientific">Mesomycoplasma lagogenitalium</name>
    <dbReference type="NCBI Taxonomy" id="171286"/>
    <lineage>
        <taxon>Bacteria</taxon>
        <taxon>Bacillati</taxon>
        <taxon>Mycoplasmatota</taxon>
        <taxon>Mycoplasmoidales</taxon>
        <taxon>Metamycoplasmataceae</taxon>
        <taxon>Mesomycoplasma</taxon>
    </lineage>
</organism>
<keyword evidence="3" id="KW-0676">Redox-active center</keyword>
<evidence type="ECO:0000256" key="1">
    <source>
        <dbReference type="ARBA" id="ARBA00022559"/>
    </source>
</evidence>
<accession>A0ABY8LVW4</accession>
<keyword evidence="6" id="KW-1185">Reference proteome</keyword>
<dbReference type="InterPro" id="IPR036249">
    <property type="entry name" value="Thioredoxin-like_sf"/>
</dbReference>
<dbReference type="InterPro" id="IPR000866">
    <property type="entry name" value="AhpC/TSA"/>
</dbReference>
<dbReference type="PROSITE" id="PS51352">
    <property type="entry name" value="THIOREDOXIN_2"/>
    <property type="match status" value="1"/>
</dbReference>
<dbReference type="PANTHER" id="PTHR43110:SF1">
    <property type="entry name" value="THIOL PEROXIDASE"/>
    <property type="match status" value="1"/>
</dbReference>
<dbReference type="Proteomes" id="UP001179842">
    <property type="component" value="Chromosome"/>
</dbReference>
<dbReference type="SUPFAM" id="SSF52833">
    <property type="entry name" value="Thioredoxin-like"/>
    <property type="match status" value="1"/>
</dbReference>
<evidence type="ECO:0000256" key="3">
    <source>
        <dbReference type="ARBA" id="ARBA00023284"/>
    </source>
</evidence>
<protein>
    <submittedName>
        <fullName evidence="5">Redoxin domain-containing protein</fullName>
    </submittedName>
</protein>
<gene>
    <name evidence="5" type="ORF">QEG99_02765</name>
</gene>
<dbReference type="PANTHER" id="PTHR43110">
    <property type="entry name" value="THIOL PEROXIDASE"/>
    <property type="match status" value="1"/>
</dbReference>
<keyword evidence="1" id="KW-0575">Peroxidase</keyword>
<feature type="domain" description="Thioredoxin" evidence="4">
    <location>
        <begin position="16"/>
        <end position="164"/>
    </location>
</feature>